<evidence type="ECO:0000313" key="1">
    <source>
        <dbReference type="EMBL" id="KAE8383610.1"/>
    </source>
</evidence>
<protein>
    <submittedName>
        <fullName evidence="1">Uncharacterized protein</fullName>
    </submittedName>
</protein>
<sequence>MRNVTVSLRDQPPPHLPILGVSWPSRVRYVQIALLEYLLGRKDHGHDPFCLLPSRSPLTGRKGVILDPDIRYKSFRGWSARLERMKEKKKKKIEWTESIDCDHALGVESNIDSGVLSSLIAFHGFPIQPVVGTDTNIILSILAADGCISSRRIILSLHRCGSRCACCGRS</sequence>
<keyword evidence="2" id="KW-1185">Reference proteome</keyword>
<name>A0A5N7BPA8_9EURO</name>
<dbReference type="EMBL" id="ML736154">
    <property type="protein sequence ID" value="KAE8383610.1"/>
    <property type="molecule type" value="Genomic_DNA"/>
</dbReference>
<gene>
    <name evidence="1" type="ORF">BDV26DRAFT_93333</name>
</gene>
<evidence type="ECO:0000313" key="2">
    <source>
        <dbReference type="Proteomes" id="UP000326198"/>
    </source>
</evidence>
<reference evidence="1 2" key="1">
    <citation type="submission" date="2019-04" db="EMBL/GenBank/DDBJ databases">
        <title>Friends and foes A comparative genomics studyof 23 Aspergillus species from section Flavi.</title>
        <authorList>
            <consortium name="DOE Joint Genome Institute"/>
            <person name="Kjaerbolling I."/>
            <person name="Vesth T."/>
            <person name="Frisvad J.C."/>
            <person name="Nybo J.L."/>
            <person name="Theobald S."/>
            <person name="Kildgaard S."/>
            <person name="Isbrandt T."/>
            <person name="Kuo A."/>
            <person name="Sato A."/>
            <person name="Lyhne E.K."/>
            <person name="Kogle M.E."/>
            <person name="Wiebenga A."/>
            <person name="Kun R.S."/>
            <person name="Lubbers R.J."/>
            <person name="Makela M.R."/>
            <person name="Barry K."/>
            <person name="Chovatia M."/>
            <person name="Clum A."/>
            <person name="Daum C."/>
            <person name="Haridas S."/>
            <person name="He G."/>
            <person name="LaButti K."/>
            <person name="Lipzen A."/>
            <person name="Mondo S."/>
            <person name="Riley R."/>
            <person name="Salamov A."/>
            <person name="Simmons B.A."/>
            <person name="Magnuson J.K."/>
            <person name="Henrissat B."/>
            <person name="Mortensen U.H."/>
            <person name="Larsen T.O."/>
            <person name="Devries R.P."/>
            <person name="Grigoriev I.V."/>
            <person name="Machida M."/>
            <person name="Baker S.E."/>
            <person name="Andersen M.R."/>
        </authorList>
    </citation>
    <scope>NUCLEOTIDE SEQUENCE [LARGE SCALE GENOMIC DNA]</scope>
    <source>
        <strain evidence="1 2">IBT 29228</strain>
    </source>
</reference>
<accession>A0A5N7BPA8</accession>
<dbReference type="AlphaFoldDB" id="A0A5N7BPA8"/>
<organism evidence="1 2">
    <name type="scientific">Aspergillus bertholletiae</name>
    <dbReference type="NCBI Taxonomy" id="1226010"/>
    <lineage>
        <taxon>Eukaryota</taxon>
        <taxon>Fungi</taxon>
        <taxon>Dikarya</taxon>
        <taxon>Ascomycota</taxon>
        <taxon>Pezizomycotina</taxon>
        <taxon>Eurotiomycetes</taxon>
        <taxon>Eurotiomycetidae</taxon>
        <taxon>Eurotiales</taxon>
        <taxon>Aspergillaceae</taxon>
        <taxon>Aspergillus</taxon>
        <taxon>Aspergillus subgen. Circumdati</taxon>
    </lineage>
</organism>
<proteinExistence type="predicted"/>
<dbReference type="Proteomes" id="UP000326198">
    <property type="component" value="Unassembled WGS sequence"/>
</dbReference>